<keyword evidence="3" id="KW-1185">Reference proteome</keyword>
<dbReference type="AlphaFoldDB" id="A0A8T0GB83"/>
<keyword evidence="1" id="KW-0732">Signal</keyword>
<accession>A0A8T0GB83</accession>
<sequence length="57" mass="6620">MFTRAHDGFSTLFRLRNLLLQNFLLLTVSTDLSNSHSSKITEQLAVHYKNSSRQPRQ</sequence>
<gene>
    <name evidence="2" type="ORF">KC19_12G143900</name>
</gene>
<name>A0A8T0GB83_CERPU</name>
<evidence type="ECO:0000256" key="1">
    <source>
        <dbReference type="SAM" id="SignalP"/>
    </source>
</evidence>
<dbReference type="EMBL" id="CM026433">
    <property type="protein sequence ID" value="KAG0555098.1"/>
    <property type="molecule type" value="Genomic_DNA"/>
</dbReference>
<comment type="caution">
    <text evidence="2">The sequence shown here is derived from an EMBL/GenBank/DDBJ whole genome shotgun (WGS) entry which is preliminary data.</text>
</comment>
<reference evidence="2" key="1">
    <citation type="submission" date="2020-06" db="EMBL/GenBank/DDBJ databases">
        <title>WGS assembly of Ceratodon purpureus strain R40.</title>
        <authorList>
            <person name="Carey S.B."/>
            <person name="Jenkins J."/>
            <person name="Shu S."/>
            <person name="Lovell J.T."/>
            <person name="Sreedasyam A."/>
            <person name="Maumus F."/>
            <person name="Tiley G.P."/>
            <person name="Fernandez-Pozo N."/>
            <person name="Barry K."/>
            <person name="Chen C."/>
            <person name="Wang M."/>
            <person name="Lipzen A."/>
            <person name="Daum C."/>
            <person name="Saski C.A."/>
            <person name="Payton A.C."/>
            <person name="Mcbreen J.C."/>
            <person name="Conrad R.E."/>
            <person name="Kollar L.M."/>
            <person name="Olsson S."/>
            <person name="Huttunen S."/>
            <person name="Landis J.B."/>
            <person name="Wickett N.J."/>
            <person name="Johnson M.G."/>
            <person name="Rensing S.A."/>
            <person name="Grimwood J."/>
            <person name="Schmutz J."/>
            <person name="Mcdaniel S.F."/>
        </authorList>
    </citation>
    <scope>NUCLEOTIDE SEQUENCE</scope>
    <source>
        <strain evidence="2">R40</strain>
    </source>
</reference>
<evidence type="ECO:0000313" key="3">
    <source>
        <dbReference type="Proteomes" id="UP000822688"/>
    </source>
</evidence>
<feature type="chain" id="PRO_5035895335" evidence="1">
    <location>
        <begin position="30"/>
        <end position="57"/>
    </location>
</feature>
<dbReference type="Proteomes" id="UP000822688">
    <property type="component" value="Chromosome 12"/>
</dbReference>
<proteinExistence type="predicted"/>
<feature type="signal peptide" evidence="1">
    <location>
        <begin position="1"/>
        <end position="29"/>
    </location>
</feature>
<protein>
    <submittedName>
        <fullName evidence="2">Uncharacterized protein</fullName>
    </submittedName>
</protein>
<organism evidence="2 3">
    <name type="scientific">Ceratodon purpureus</name>
    <name type="common">Fire moss</name>
    <name type="synonym">Dicranum purpureum</name>
    <dbReference type="NCBI Taxonomy" id="3225"/>
    <lineage>
        <taxon>Eukaryota</taxon>
        <taxon>Viridiplantae</taxon>
        <taxon>Streptophyta</taxon>
        <taxon>Embryophyta</taxon>
        <taxon>Bryophyta</taxon>
        <taxon>Bryophytina</taxon>
        <taxon>Bryopsida</taxon>
        <taxon>Dicranidae</taxon>
        <taxon>Pseudoditrichales</taxon>
        <taxon>Ditrichaceae</taxon>
        <taxon>Ceratodon</taxon>
    </lineage>
</organism>
<evidence type="ECO:0000313" key="2">
    <source>
        <dbReference type="EMBL" id="KAG0555098.1"/>
    </source>
</evidence>